<dbReference type="AlphaFoldDB" id="A0A9P5U2I5"/>
<organism evidence="1 2">
    <name type="scientific">Rhodocollybia butyracea</name>
    <dbReference type="NCBI Taxonomy" id="206335"/>
    <lineage>
        <taxon>Eukaryota</taxon>
        <taxon>Fungi</taxon>
        <taxon>Dikarya</taxon>
        <taxon>Basidiomycota</taxon>
        <taxon>Agaricomycotina</taxon>
        <taxon>Agaricomycetes</taxon>
        <taxon>Agaricomycetidae</taxon>
        <taxon>Agaricales</taxon>
        <taxon>Marasmiineae</taxon>
        <taxon>Omphalotaceae</taxon>
        <taxon>Rhodocollybia</taxon>
    </lineage>
</organism>
<protein>
    <submittedName>
        <fullName evidence="1">Uncharacterized protein</fullName>
    </submittedName>
</protein>
<dbReference type="Pfam" id="PF18758">
    <property type="entry name" value="KDZ"/>
    <property type="match status" value="1"/>
</dbReference>
<accession>A0A9P5U2I5</accession>
<reference evidence="1" key="1">
    <citation type="submission" date="2020-11" db="EMBL/GenBank/DDBJ databases">
        <authorList>
            <consortium name="DOE Joint Genome Institute"/>
            <person name="Ahrendt S."/>
            <person name="Riley R."/>
            <person name="Andreopoulos W."/>
            <person name="Labutti K."/>
            <person name="Pangilinan J."/>
            <person name="Ruiz-Duenas F.J."/>
            <person name="Barrasa J.M."/>
            <person name="Sanchez-Garcia M."/>
            <person name="Camarero S."/>
            <person name="Miyauchi S."/>
            <person name="Serrano A."/>
            <person name="Linde D."/>
            <person name="Babiker R."/>
            <person name="Drula E."/>
            <person name="Ayuso-Fernandez I."/>
            <person name="Pacheco R."/>
            <person name="Padilla G."/>
            <person name="Ferreira P."/>
            <person name="Barriuso J."/>
            <person name="Kellner H."/>
            <person name="Castanera R."/>
            <person name="Alfaro M."/>
            <person name="Ramirez L."/>
            <person name="Pisabarro A.G."/>
            <person name="Kuo A."/>
            <person name="Tritt A."/>
            <person name="Lipzen A."/>
            <person name="He G."/>
            <person name="Yan M."/>
            <person name="Ng V."/>
            <person name="Cullen D."/>
            <person name="Martin F."/>
            <person name="Rosso M.-N."/>
            <person name="Henrissat B."/>
            <person name="Hibbett D."/>
            <person name="Martinez A.T."/>
            <person name="Grigoriev I.V."/>
        </authorList>
    </citation>
    <scope>NUCLEOTIDE SEQUENCE</scope>
    <source>
        <strain evidence="1">AH 40177</strain>
    </source>
</reference>
<dbReference type="PANTHER" id="PTHR33096">
    <property type="entry name" value="CXC2 DOMAIN-CONTAINING PROTEIN"/>
    <property type="match status" value="1"/>
</dbReference>
<gene>
    <name evidence="1" type="ORF">BDP27DRAFT_1425551</name>
</gene>
<name>A0A9P5U2I5_9AGAR</name>
<keyword evidence="2" id="KW-1185">Reference proteome</keyword>
<dbReference type="EMBL" id="JADNRY010000117">
    <property type="protein sequence ID" value="KAF9064695.1"/>
    <property type="molecule type" value="Genomic_DNA"/>
</dbReference>
<dbReference type="Proteomes" id="UP000772434">
    <property type="component" value="Unassembled WGS sequence"/>
</dbReference>
<sequence>MQQLWEEGRCEERWNNMKEKNTARSVGRFYEWGWFVLLCRHMMLLLACDMIRSGKQSKYPLACMHRYMSAEKAQRESQGEESPDGMLAGAYDCGCKFGKTVRRSPLQPLAIFAMFLPVIGTMHGYAHERLCQLIFLLLYIAGAGLEDGEMCERYFSIMNALAAVTRHMSVFHRRKQLQRLPALDILATKALLAKNMQRVNIRSSNFREWLEEEGEYLKSLTRTPPVETLEMEYYLKLKSLAECKARLEAARLVWVNYRPSERNKTNTLETKHQNEQENEHKLIADIQALEGKLSISSRWKADSEEWNEAKKKVKEADYQKALDKLEGLLVARVFEMSRLNIAGTGYKMRKHLANALKTRSKLIQSAIESYNTAAAALSPPRQSVSWEEVISFTYLSEFDLLRDTRSDVQERKWATPSNRLLMQQFFKLVGAEDEINRLHMEIQRLLTYMRDEEELIDSVAKNLEESDPALSIHIRLHWQERGRFNDAHRQRLHAIRRLPGFDPSNGKHFRCGTAVGKAGRSEWVTEQVIMENEDSGTSGGDIDDDLVQWEDSEAVDETAELIMHISADP</sequence>
<dbReference type="PANTHER" id="PTHR33096:SF1">
    <property type="entry name" value="CXC1-LIKE CYSTEINE CLUSTER ASSOCIATED WITH KDZ TRANSPOSASES DOMAIN-CONTAINING PROTEIN"/>
    <property type="match status" value="1"/>
</dbReference>
<evidence type="ECO:0000313" key="2">
    <source>
        <dbReference type="Proteomes" id="UP000772434"/>
    </source>
</evidence>
<comment type="caution">
    <text evidence="1">The sequence shown here is derived from an EMBL/GenBank/DDBJ whole genome shotgun (WGS) entry which is preliminary data.</text>
</comment>
<evidence type="ECO:0000313" key="1">
    <source>
        <dbReference type="EMBL" id="KAF9064695.1"/>
    </source>
</evidence>
<dbReference type="InterPro" id="IPR040521">
    <property type="entry name" value="KDZ"/>
</dbReference>
<proteinExistence type="predicted"/>
<dbReference type="OrthoDB" id="3251205at2759"/>